<dbReference type="PANTHER" id="PTHR36444">
    <property type="entry name" value="TRANSCRIPTIONAL REGULATOR PROTEIN YOBU-RELATED"/>
    <property type="match status" value="1"/>
</dbReference>
<dbReference type="RefSeq" id="WP_307411727.1">
    <property type="nucleotide sequence ID" value="NZ_JAUSUR010000009.1"/>
</dbReference>
<reference evidence="2 3" key="1">
    <citation type="submission" date="2023-07" db="EMBL/GenBank/DDBJ databases">
        <title>Genomic Encyclopedia of Type Strains, Phase IV (KMG-IV): sequencing the most valuable type-strain genomes for metagenomic binning, comparative biology and taxonomic classification.</title>
        <authorList>
            <person name="Goeker M."/>
        </authorList>
    </citation>
    <scope>NUCLEOTIDE SEQUENCE [LARGE SCALE GENOMIC DNA]</scope>
    <source>
        <strain evidence="2 3">DSM 16784</strain>
    </source>
</reference>
<gene>
    <name evidence="2" type="ORF">J2S15_003882</name>
</gene>
<dbReference type="Pfam" id="PF14526">
    <property type="entry name" value="Cass2"/>
    <property type="match status" value="1"/>
</dbReference>
<dbReference type="SMART" id="SM00871">
    <property type="entry name" value="AraC_E_bind"/>
    <property type="match status" value="1"/>
</dbReference>
<organism evidence="2 3">
    <name type="scientific">Breznakia pachnodae</name>
    <dbReference type="NCBI Taxonomy" id="265178"/>
    <lineage>
        <taxon>Bacteria</taxon>
        <taxon>Bacillati</taxon>
        <taxon>Bacillota</taxon>
        <taxon>Erysipelotrichia</taxon>
        <taxon>Erysipelotrichales</taxon>
        <taxon>Erysipelotrichaceae</taxon>
        <taxon>Breznakia</taxon>
    </lineage>
</organism>
<dbReference type="Proteomes" id="UP001230220">
    <property type="component" value="Unassembled WGS sequence"/>
</dbReference>
<dbReference type="Gene3D" id="3.20.80.10">
    <property type="entry name" value="Regulatory factor, effector binding domain"/>
    <property type="match status" value="1"/>
</dbReference>
<evidence type="ECO:0000259" key="1">
    <source>
        <dbReference type="SMART" id="SM00871"/>
    </source>
</evidence>
<dbReference type="InterPro" id="IPR010499">
    <property type="entry name" value="AraC_E-bd"/>
</dbReference>
<feature type="domain" description="AraC effector-binding" evidence="1">
    <location>
        <begin position="1"/>
        <end position="154"/>
    </location>
</feature>
<dbReference type="SUPFAM" id="SSF55136">
    <property type="entry name" value="Probable bacterial effector-binding domain"/>
    <property type="match status" value="1"/>
</dbReference>
<evidence type="ECO:0000313" key="3">
    <source>
        <dbReference type="Proteomes" id="UP001230220"/>
    </source>
</evidence>
<dbReference type="InterPro" id="IPR053182">
    <property type="entry name" value="YobU-like_regulator"/>
</dbReference>
<comment type="caution">
    <text evidence="2">The sequence shown here is derived from an EMBL/GenBank/DDBJ whole genome shotgun (WGS) entry which is preliminary data.</text>
</comment>
<proteinExistence type="predicted"/>
<dbReference type="InterPro" id="IPR029441">
    <property type="entry name" value="Cass2"/>
</dbReference>
<accession>A0ABU0E893</accession>
<dbReference type="InterPro" id="IPR011256">
    <property type="entry name" value="Reg_factor_effector_dom_sf"/>
</dbReference>
<sequence>MNYRIQELDSFTVVGQEVELSNKQSKNLQLSMNFWPRFNANLKKAQLSQLGNWVKYAFMERRDNKVFYYCAIPKRDCIPEGFILKEIQPSKYLVVEHVGNMKTIYSTYEQVYKEVLPANNYLPKQTDFLHFERYDHRFHWNKPTSIIEIWIPVQ</sequence>
<dbReference type="PANTHER" id="PTHR36444:SF2">
    <property type="entry name" value="TRANSCRIPTIONAL REGULATOR PROTEIN YOBU-RELATED"/>
    <property type="match status" value="1"/>
</dbReference>
<dbReference type="EMBL" id="JAUSUR010000009">
    <property type="protein sequence ID" value="MDQ0363121.1"/>
    <property type="molecule type" value="Genomic_DNA"/>
</dbReference>
<name>A0ABU0E893_9FIRM</name>
<evidence type="ECO:0000313" key="2">
    <source>
        <dbReference type="EMBL" id="MDQ0363121.1"/>
    </source>
</evidence>
<protein>
    <submittedName>
        <fullName evidence="2">Transcriptional regulator YdeE</fullName>
    </submittedName>
</protein>
<keyword evidence="3" id="KW-1185">Reference proteome</keyword>